<dbReference type="PROSITE" id="PS50208">
    <property type="entry name" value="CASPASE_P20"/>
    <property type="match status" value="1"/>
</dbReference>
<protein>
    <submittedName>
        <fullName evidence="9">Caspase-23 isoform X1</fullName>
    </submittedName>
</protein>
<evidence type="ECO:0000313" key="9">
    <source>
        <dbReference type="RefSeq" id="XP_018963241.1"/>
    </source>
</evidence>
<evidence type="ECO:0000256" key="2">
    <source>
        <dbReference type="ARBA" id="ARBA00022670"/>
    </source>
</evidence>
<dbReference type="GO" id="GO:0097169">
    <property type="term" value="C:AIM2 inflammasome complex"/>
    <property type="evidence" value="ECO:0007669"/>
    <property type="project" value="TreeGrafter"/>
</dbReference>
<gene>
    <name evidence="9" type="primary">casp23</name>
</gene>
<feature type="domain" description="Caspase family p20" evidence="8">
    <location>
        <begin position="226"/>
        <end position="357"/>
    </location>
</feature>
<keyword evidence="3" id="KW-0378">Hydrolase</keyword>
<dbReference type="InterPro" id="IPR001309">
    <property type="entry name" value="Pept_C14_p20"/>
</dbReference>
<sequence length="468" mass="53762">MTEEDNWDEDLEEDAAIANLVHQLNIHKQHIGKSDRNSEVRPLNERVDFVALPCGHRMPTDYVVAWFKCYLKQKKTEFSCPRFNEVQGKSCGLKLSYQDLCQLIPLTDKQREFLEENLAALVARRLFDFKACPGCQSHVERRDRSNLCVNCIICTANLKRNYYFCWSCRREWKGPANNSVQCGNTGCGQRARTSDPLIGCKPEFKMKMLREKGDDIYPIKDKSNDRKRLALLINNVEFKNLDDRTGADKDELRMEVLLKGLGYTVITLRDLSAQGMLSAMRDFAQREEHSESDSCFVVLMSHGDASGISGVFDSFDSEDEEDIFPTDEIFNCLNTPNCAGLRDKPKIILIQACRGATCLGKFCPVTDKEGSVDVPDAVPRRNRGKEHREKDFCCLRSCTPDTVSYRNQENGSHFIQDIVEIFNQHAHQDHIEKLFRKVLKKFKIMHPDQMPCKERTTLSKRFFLFPGL</sequence>
<dbReference type="PROSITE" id="PS01121">
    <property type="entry name" value="CASPASE_HIS"/>
    <property type="match status" value="1"/>
</dbReference>
<dbReference type="SMART" id="SM00115">
    <property type="entry name" value="CASc"/>
    <property type="match status" value="1"/>
</dbReference>
<dbReference type="InterPro" id="IPR011600">
    <property type="entry name" value="Pept_C14_caspase"/>
</dbReference>
<keyword evidence="4" id="KW-0788">Thiol protease</keyword>
<dbReference type="CTD" id="563034"/>
<dbReference type="InterPro" id="IPR029030">
    <property type="entry name" value="Caspase-like_dom_sf"/>
</dbReference>
<dbReference type="RefSeq" id="XP_018963241.1">
    <property type="nucleotide sequence ID" value="XM_019107696.2"/>
</dbReference>
<dbReference type="PRINTS" id="PR00376">
    <property type="entry name" value="IL1BCENZYME"/>
</dbReference>
<evidence type="ECO:0000256" key="3">
    <source>
        <dbReference type="ARBA" id="ARBA00022801"/>
    </source>
</evidence>
<dbReference type="Gene3D" id="3.40.50.1460">
    <property type="match status" value="1"/>
</dbReference>
<proteinExistence type="inferred from homology"/>
<dbReference type="GO" id="GO:0072559">
    <property type="term" value="C:NLRP3 inflammasome complex"/>
    <property type="evidence" value="ECO:0007669"/>
    <property type="project" value="TreeGrafter"/>
</dbReference>
<dbReference type="GO" id="GO:0050727">
    <property type="term" value="P:regulation of inflammatory response"/>
    <property type="evidence" value="ECO:0007669"/>
    <property type="project" value="TreeGrafter"/>
</dbReference>
<dbReference type="PROSITE" id="PS01122">
    <property type="entry name" value="CASPASE_CYS"/>
    <property type="match status" value="1"/>
</dbReference>
<dbReference type="PANTHER" id="PTHR47901:SF3">
    <property type="entry name" value="CASPASE-1"/>
    <property type="match status" value="1"/>
</dbReference>
<name>A0A9Q9ZIK7_CYPCA</name>
<keyword evidence="5" id="KW-0865">Zymogen</keyword>
<dbReference type="PANTHER" id="PTHR47901">
    <property type="entry name" value="CASPASE RECRUITMENT DOMAIN-CONTAINING PROTEIN 18"/>
    <property type="match status" value="1"/>
</dbReference>
<evidence type="ECO:0000256" key="4">
    <source>
        <dbReference type="ARBA" id="ARBA00022807"/>
    </source>
</evidence>
<dbReference type="PROSITE" id="PS50207">
    <property type="entry name" value="CASPASE_P10"/>
    <property type="match status" value="1"/>
</dbReference>
<dbReference type="InterPro" id="IPR002138">
    <property type="entry name" value="Pept_C14_p10"/>
</dbReference>
<dbReference type="GO" id="GO:0072557">
    <property type="term" value="C:IPAF inflammasome complex"/>
    <property type="evidence" value="ECO:0007669"/>
    <property type="project" value="TreeGrafter"/>
</dbReference>
<comment type="similarity">
    <text evidence="1 6">Belongs to the peptidase C14A family.</text>
</comment>
<dbReference type="CDD" id="cd00032">
    <property type="entry name" value="CASc"/>
    <property type="match status" value="1"/>
</dbReference>
<keyword evidence="2" id="KW-0645">Protease</keyword>
<dbReference type="GO" id="GO:0006508">
    <property type="term" value="P:proteolysis"/>
    <property type="evidence" value="ECO:0007669"/>
    <property type="project" value="UniProtKB-KW"/>
</dbReference>
<evidence type="ECO:0000259" key="7">
    <source>
        <dbReference type="PROSITE" id="PS50207"/>
    </source>
</evidence>
<dbReference type="OrthoDB" id="6097640at2759"/>
<organism evidence="9">
    <name type="scientific">Cyprinus carpio</name>
    <name type="common">Common carp</name>
    <dbReference type="NCBI Taxonomy" id="7962"/>
    <lineage>
        <taxon>Eukaryota</taxon>
        <taxon>Metazoa</taxon>
        <taxon>Chordata</taxon>
        <taxon>Craniata</taxon>
        <taxon>Vertebrata</taxon>
        <taxon>Euteleostomi</taxon>
        <taxon>Actinopterygii</taxon>
        <taxon>Neopterygii</taxon>
        <taxon>Teleostei</taxon>
        <taxon>Ostariophysi</taxon>
        <taxon>Cypriniformes</taxon>
        <taxon>Cyprinidae</taxon>
        <taxon>Cyprininae</taxon>
        <taxon>Cyprinus</taxon>
    </lineage>
</organism>
<evidence type="ECO:0000256" key="6">
    <source>
        <dbReference type="RuleBase" id="RU003971"/>
    </source>
</evidence>
<evidence type="ECO:0000256" key="1">
    <source>
        <dbReference type="ARBA" id="ARBA00010134"/>
    </source>
</evidence>
<dbReference type="InterPro" id="IPR033139">
    <property type="entry name" value="Caspase_cys_AS"/>
</dbReference>
<evidence type="ECO:0000256" key="5">
    <source>
        <dbReference type="ARBA" id="ARBA00023145"/>
    </source>
</evidence>
<dbReference type="GO" id="GO:0004197">
    <property type="term" value="F:cysteine-type endopeptidase activity"/>
    <property type="evidence" value="ECO:0007669"/>
    <property type="project" value="InterPro"/>
</dbReference>
<dbReference type="GeneID" id="109094019"/>
<dbReference type="InterPro" id="IPR015917">
    <property type="entry name" value="Pept_C14A"/>
</dbReference>
<reference evidence="9" key="1">
    <citation type="submission" date="2025-08" db="UniProtKB">
        <authorList>
            <consortium name="RefSeq"/>
        </authorList>
    </citation>
    <scope>IDENTIFICATION</scope>
    <source>
        <tissue evidence="9">Muscle</tissue>
    </source>
</reference>
<dbReference type="SUPFAM" id="SSF52129">
    <property type="entry name" value="Caspase-like"/>
    <property type="match status" value="1"/>
</dbReference>
<dbReference type="Pfam" id="PF00656">
    <property type="entry name" value="Peptidase_C14"/>
    <property type="match status" value="1"/>
</dbReference>
<dbReference type="KEGG" id="ccar:109094019"/>
<feature type="domain" description="Caspase family p10" evidence="7">
    <location>
        <begin position="382"/>
        <end position="466"/>
    </location>
</feature>
<dbReference type="InterPro" id="IPR016129">
    <property type="entry name" value="Caspase_his_AS"/>
</dbReference>
<dbReference type="Gene3D" id="3.30.70.1470">
    <property type="entry name" value="Caspase-like"/>
    <property type="match status" value="1"/>
</dbReference>
<dbReference type="InterPro" id="IPR002398">
    <property type="entry name" value="Pept_C14"/>
</dbReference>
<dbReference type="Proteomes" id="UP001155660">
    <property type="component" value="Chromosome A7"/>
</dbReference>
<accession>A0A9Q9ZIK7</accession>
<evidence type="ECO:0000259" key="8">
    <source>
        <dbReference type="PROSITE" id="PS50208"/>
    </source>
</evidence>
<dbReference type="AlphaFoldDB" id="A0A9Q9ZIK7"/>